<dbReference type="FunFam" id="3.40.50.10470:FF:000006">
    <property type="entry name" value="Methylthioribose-1-phosphate isomerase"/>
    <property type="match status" value="1"/>
</dbReference>
<sequence length="342" mass="37897">MKQIRSLALEADISDTRFDLRLLDQTLLPNQEKWMTIETNEQMIEAIQALRVRGAPLIGVAASLMIGKLAFEKSDESIDKETLLEQARQLYEARPTAVNLMICVDRMTAKIKQTNSVQEIVDLAVQIFDEDVQLCSRIADNGAALIEDGDRILTHCNTGGLATAGVGTALGVLRRAHEQGKNIHVYVDETRPLLQGGRLTAWELTKLGIPCTLITDNMAAHLMSLGKITKAIVGADRIATNGDFANKIGTYSVAVNCHYHRIPFYIAAPYTTLDPECSSGEQIPIEQRKSSEVRGFGDFMWAPEKIEVYNPSFDVTPHPLVEAWILDKAVYNKNDVKNGVFK</sequence>
<dbReference type="RefSeq" id="WP_015469574.1">
    <property type="nucleotide sequence ID" value="NC_020813.1"/>
</dbReference>
<feature type="binding site" evidence="2">
    <location>
        <begin position="53"/>
        <end position="55"/>
    </location>
    <ligand>
        <name>substrate</name>
    </ligand>
</feature>
<dbReference type="GO" id="GO:0019509">
    <property type="term" value="P:L-methionine salvage from methylthioadenosine"/>
    <property type="evidence" value="ECO:0007669"/>
    <property type="project" value="UniProtKB-UniRule"/>
</dbReference>
<dbReference type="UniPathway" id="UPA00904">
    <property type="reaction ID" value="UER00874"/>
</dbReference>
<feature type="binding site" evidence="2">
    <location>
        <position position="94"/>
    </location>
    <ligand>
        <name>substrate</name>
    </ligand>
</feature>
<evidence type="ECO:0000256" key="2">
    <source>
        <dbReference type="HAMAP-Rule" id="MF_01678"/>
    </source>
</evidence>
<keyword evidence="2" id="KW-0486">Methionine biosynthesis</keyword>
<keyword evidence="1 2" id="KW-0413">Isomerase</keyword>
<dbReference type="HAMAP" id="MF_01678">
    <property type="entry name" value="Salvage_MtnA"/>
    <property type="match status" value="1"/>
</dbReference>
<dbReference type="InterPro" id="IPR042529">
    <property type="entry name" value="IF_2B-like_C"/>
</dbReference>
<keyword evidence="4" id="KW-1185">Reference proteome</keyword>
<dbReference type="FunFam" id="1.20.120.420:FF:000003">
    <property type="entry name" value="Methylthioribose-1-phosphate isomerase"/>
    <property type="match status" value="1"/>
</dbReference>
<feature type="binding site" evidence="2">
    <location>
        <begin position="246"/>
        <end position="247"/>
    </location>
    <ligand>
        <name>substrate</name>
    </ligand>
</feature>
<organism evidence="3 4">
    <name type="scientific">Pseudobdellovibrio exovorus JSS</name>
    <dbReference type="NCBI Taxonomy" id="1184267"/>
    <lineage>
        <taxon>Bacteria</taxon>
        <taxon>Pseudomonadati</taxon>
        <taxon>Bdellovibrionota</taxon>
        <taxon>Bdellovibrionia</taxon>
        <taxon>Bdellovibrionales</taxon>
        <taxon>Pseudobdellovibrionaceae</taxon>
        <taxon>Pseudobdellovibrio</taxon>
    </lineage>
</organism>
<dbReference type="STRING" id="1184267.A11Q_866a"/>
<feature type="site" description="Transition state stabilizer" evidence="2">
    <location>
        <position position="156"/>
    </location>
</feature>
<accession>M4VPN3</accession>
<dbReference type="NCBIfam" id="TIGR00524">
    <property type="entry name" value="eIF-2B_rel"/>
    <property type="match status" value="1"/>
</dbReference>
<dbReference type="HOGENOM" id="CLU_016218_1_2_7"/>
<gene>
    <name evidence="2" type="primary">mtnA</name>
    <name evidence="3" type="ORF">A11Q_866a</name>
</gene>
<dbReference type="Gene3D" id="1.20.120.420">
    <property type="entry name" value="translation initiation factor eif-2b, domain 1"/>
    <property type="match status" value="1"/>
</dbReference>
<dbReference type="PANTHER" id="PTHR43475:SF1">
    <property type="entry name" value="METHYLTHIORIBOSE-1-PHOSPHATE ISOMERASE"/>
    <property type="match status" value="1"/>
</dbReference>
<dbReference type="InterPro" id="IPR037171">
    <property type="entry name" value="NagB/RpiA_transferase-like"/>
</dbReference>
<feature type="binding site" evidence="2">
    <location>
        <position position="195"/>
    </location>
    <ligand>
        <name>substrate</name>
    </ligand>
</feature>
<comment type="similarity">
    <text evidence="2">Belongs to the EIF-2B alpha/beta/delta subunits family. MtnA subfamily.</text>
</comment>
<protein>
    <recommendedName>
        <fullName evidence="2">Methylthioribose-1-phosphate isomerase</fullName>
        <shortName evidence="2">M1Pi</shortName>
        <shortName evidence="2">MTR-1-P isomerase</shortName>
        <ecNumber evidence="2">5.3.1.23</ecNumber>
    </recommendedName>
    <alternativeName>
        <fullName evidence="2">S-methyl-5-thioribose-1-phosphate isomerase</fullName>
    </alternativeName>
</protein>
<dbReference type="EC" id="5.3.1.23" evidence="2"/>
<dbReference type="OrthoDB" id="9803436at2"/>
<evidence type="ECO:0000313" key="3">
    <source>
        <dbReference type="EMBL" id="AGH95084.1"/>
    </source>
</evidence>
<dbReference type="PATRIC" id="fig|1184267.3.peg.877"/>
<dbReference type="InterPro" id="IPR011559">
    <property type="entry name" value="Initiation_fac_2B_a/b/d"/>
</dbReference>
<dbReference type="Pfam" id="PF01008">
    <property type="entry name" value="IF-2B"/>
    <property type="match status" value="1"/>
</dbReference>
<dbReference type="NCBIfam" id="NF004326">
    <property type="entry name" value="PRK05720.1"/>
    <property type="match status" value="1"/>
</dbReference>
<dbReference type="InterPro" id="IPR000649">
    <property type="entry name" value="IF-2B-related"/>
</dbReference>
<comment type="function">
    <text evidence="2">Catalyzes the interconversion of methylthioribose-1-phosphate (MTR-1-P) into methylthioribulose-1-phosphate (MTRu-1-P).</text>
</comment>
<comment type="pathway">
    <text evidence="2">Amino-acid biosynthesis; L-methionine biosynthesis via salvage pathway; L-methionine from S-methyl-5-thio-alpha-D-ribose 1-phosphate: step 1/6.</text>
</comment>
<evidence type="ECO:0000256" key="1">
    <source>
        <dbReference type="ARBA" id="ARBA00023235"/>
    </source>
</evidence>
<dbReference type="GO" id="GO:0046523">
    <property type="term" value="F:S-methyl-5-thioribose-1-phosphate isomerase activity"/>
    <property type="evidence" value="ECO:0007669"/>
    <property type="project" value="UniProtKB-UniRule"/>
</dbReference>
<comment type="catalytic activity">
    <reaction evidence="2">
        <text>5-(methylsulfanyl)-alpha-D-ribose 1-phosphate = 5-(methylsulfanyl)-D-ribulose 1-phosphate</text>
        <dbReference type="Rhea" id="RHEA:19989"/>
        <dbReference type="ChEBI" id="CHEBI:58533"/>
        <dbReference type="ChEBI" id="CHEBI:58548"/>
        <dbReference type="EC" id="5.3.1.23"/>
    </reaction>
</comment>
<dbReference type="NCBIfam" id="TIGR00512">
    <property type="entry name" value="salvage_mtnA"/>
    <property type="match status" value="1"/>
</dbReference>
<dbReference type="SUPFAM" id="SSF100950">
    <property type="entry name" value="NagB/RpiA/CoA transferase-like"/>
    <property type="match status" value="1"/>
</dbReference>
<dbReference type="InterPro" id="IPR005251">
    <property type="entry name" value="IF-M1Pi"/>
</dbReference>
<dbReference type="InterPro" id="IPR027363">
    <property type="entry name" value="M1Pi_N"/>
</dbReference>
<proteinExistence type="inferred from homology"/>
<dbReference type="Gene3D" id="3.40.50.10470">
    <property type="entry name" value="Translation initiation factor eif-2b, domain 2"/>
    <property type="match status" value="1"/>
</dbReference>
<dbReference type="eggNOG" id="COG0182">
    <property type="taxonomic scope" value="Bacteria"/>
</dbReference>
<dbReference type="AlphaFoldDB" id="M4VPN3"/>
<evidence type="ECO:0000313" key="4">
    <source>
        <dbReference type="Proteomes" id="UP000012040"/>
    </source>
</evidence>
<dbReference type="EMBL" id="CP003537">
    <property type="protein sequence ID" value="AGH95084.1"/>
    <property type="molecule type" value="Genomic_DNA"/>
</dbReference>
<dbReference type="PANTHER" id="PTHR43475">
    <property type="entry name" value="METHYLTHIORIBOSE-1-PHOSPHATE ISOMERASE"/>
    <property type="match status" value="1"/>
</dbReference>
<feature type="active site" description="Proton donor" evidence="2">
    <location>
        <position position="236"/>
    </location>
</feature>
<keyword evidence="2" id="KW-0028">Amino-acid biosynthesis</keyword>
<dbReference type="Proteomes" id="UP000012040">
    <property type="component" value="Chromosome"/>
</dbReference>
<reference evidence="3 4" key="1">
    <citation type="journal article" date="2013" name="ISME J.">
        <title>By their genes ye shall know them: genomic signatures of predatory bacteria.</title>
        <authorList>
            <person name="Pasternak Z."/>
            <person name="Pietrokovski S."/>
            <person name="Rotem O."/>
            <person name="Gophna U."/>
            <person name="Lurie-Weinberger M.N."/>
            <person name="Jurkevitch E."/>
        </authorList>
    </citation>
    <scope>NUCLEOTIDE SEQUENCE [LARGE SCALE GENOMIC DNA]</scope>
    <source>
        <strain evidence="3 4">JSS</strain>
    </source>
</reference>
<dbReference type="KEGG" id="bex:A11Q_866a"/>
<name>M4VPN3_9BACT</name>